<evidence type="ECO:0000313" key="1">
    <source>
        <dbReference type="WBParaSite" id="HPLM_0000317801-mRNA-1"/>
    </source>
</evidence>
<dbReference type="WBParaSite" id="HPLM_0000317801-mRNA-1">
    <property type="protein sequence ID" value="HPLM_0000317801-mRNA-1"/>
    <property type="gene ID" value="HPLM_0000317801"/>
</dbReference>
<dbReference type="AlphaFoldDB" id="A0A0N4W0S0"/>
<accession>A0A0N4W0S0</accession>
<reference evidence="1" key="1">
    <citation type="submission" date="2017-02" db="UniProtKB">
        <authorList>
            <consortium name="WormBaseParasite"/>
        </authorList>
    </citation>
    <scope>IDENTIFICATION</scope>
</reference>
<proteinExistence type="predicted"/>
<protein>
    <submittedName>
        <fullName evidence="1">CCHC-type domain-containing protein</fullName>
    </submittedName>
</protein>
<name>A0A0N4W0S0_HAEPC</name>
<organism evidence="1">
    <name type="scientific">Haemonchus placei</name>
    <name type="common">Barber's pole worm</name>
    <dbReference type="NCBI Taxonomy" id="6290"/>
    <lineage>
        <taxon>Eukaryota</taxon>
        <taxon>Metazoa</taxon>
        <taxon>Ecdysozoa</taxon>
        <taxon>Nematoda</taxon>
        <taxon>Chromadorea</taxon>
        <taxon>Rhabditida</taxon>
        <taxon>Rhabditina</taxon>
        <taxon>Rhabditomorpha</taxon>
        <taxon>Strongyloidea</taxon>
        <taxon>Trichostrongylidae</taxon>
        <taxon>Haemonchus</taxon>
    </lineage>
</organism>
<sequence length="344" mass="38550">MKSTAWTSKQKAFFLIGHLDGIAREKIEELSSEEHEDYSWPTSSSPSKVLSTDTWLANLWRPVDNRSANQQRYSPTACCSWLEQLWLVMTRLARRNASSRSSRLRPDIRYYVKLDNPATFEKAVAKAQMVEQLLAEATADRLIRPSQPAQPIEGIRSAGPQQSGILASTCFNCGGSGNYSRVCPTPRANRRQPGDIWISDSREFALSWTDSSVRVKDCGADLTVSDQALCDRTNLLAFALHTSLAIDPTLTVRNLLDRDDIAATFLGNDLLQIHHCMSSTIRQEAATPLTSSLLFLRYSPRRVLVIATISDWLTWKLTPPMRGRLAHRSLKSTCCTYPIEIDSS</sequence>